<accession>A0A7W7A9R7</accession>
<organism evidence="2 3">
    <name type="scientific">Novosphingobium taihuense</name>
    <dbReference type="NCBI Taxonomy" id="260085"/>
    <lineage>
        <taxon>Bacteria</taxon>
        <taxon>Pseudomonadati</taxon>
        <taxon>Pseudomonadota</taxon>
        <taxon>Alphaproteobacteria</taxon>
        <taxon>Sphingomonadales</taxon>
        <taxon>Sphingomonadaceae</taxon>
        <taxon>Novosphingobium</taxon>
    </lineage>
</organism>
<protein>
    <submittedName>
        <fullName evidence="2">Uncharacterized protein</fullName>
    </submittedName>
</protein>
<proteinExistence type="predicted"/>
<reference evidence="2 3" key="1">
    <citation type="submission" date="2020-08" db="EMBL/GenBank/DDBJ databases">
        <title>Genomic Encyclopedia of Type Strains, Phase IV (KMG-IV): sequencing the most valuable type-strain genomes for metagenomic binning, comparative biology and taxonomic classification.</title>
        <authorList>
            <person name="Goeker M."/>
        </authorList>
    </citation>
    <scope>NUCLEOTIDE SEQUENCE [LARGE SCALE GENOMIC DNA]</scope>
    <source>
        <strain evidence="2 3">DSM 17507</strain>
    </source>
</reference>
<keyword evidence="1" id="KW-1133">Transmembrane helix</keyword>
<sequence length="53" mass="5806">MNAVGENFGWIEIAVFAAIALGFGLWQLRSINREIAKDKEAAEARKRQDGDGA</sequence>
<evidence type="ECO:0000313" key="2">
    <source>
        <dbReference type="EMBL" id="MBB4612315.1"/>
    </source>
</evidence>
<evidence type="ECO:0000256" key="1">
    <source>
        <dbReference type="SAM" id="Phobius"/>
    </source>
</evidence>
<evidence type="ECO:0000313" key="3">
    <source>
        <dbReference type="Proteomes" id="UP000538566"/>
    </source>
</evidence>
<keyword evidence="1" id="KW-0812">Transmembrane</keyword>
<gene>
    <name evidence="2" type="ORF">GGR37_000561</name>
</gene>
<feature type="transmembrane region" description="Helical" evidence="1">
    <location>
        <begin position="7"/>
        <end position="28"/>
    </location>
</feature>
<dbReference type="EMBL" id="JACHOA010000001">
    <property type="protein sequence ID" value="MBB4612315.1"/>
    <property type="molecule type" value="Genomic_DNA"/>
</dbReference>
<dbReference type="AlphaFoldDB" id="A0A7W7A9R7"/>
<keyword evidence="1" id="KW-0472">Membrane</keyword>
<dbReference type="RefSeq" id="WP_181447156.1">
    <property type="nucleotide sequence ID" value="NZ_JACHOA010000001.1"/>
</dbReference>
<name>A0A7W7A9R7_9SPHN</name>
<comment type="caution">
    <text evidence="2">The sequence shown here is derived from an EMBL/GenBank/DDBJ whole genome shotgun (WGS) entry which is preliminary data.</text>
</comment>
<dbReference type="Proteomes" id="UP000538566">
    <property type="component" value="Unassembled WGS sequence"/>
</dbReference>
<keyword evidence="3" id="KW-1185">Reference proteome</keyword>